<comment type="similarity">
    <text evidence="12">Belongs to the DnaG primase family.</text>
</comment>
<evidence type="ECO:0000256" key="3">
    <source>
        <dbReference type="ARBA" id="ARBA00022679"/>
    </source>
</evidence>
<dbReference type="Gene3D" id="3.90.580.10">
    <property type="entry name" value="Zinc finger, CHC2-type domain"/>
    <property type="match status" value="1"/>
</dbReference>
<dbReference type="Pfam" id="PF01807">
    <property type="entry name" value="Zn_ribbon_DnaG"/>
    <property type="match status" value="1"/>
</dbReference>
<evidence type="ECO:0000256" key="2">
    <source>
        <dbReference type="ARBA" id="ARBA00022515"/>
    </source>
</evidence>
<evidence type="ECO:0000256" key="12">
    <source>
        <dbReference type="HAMAP-Rule" id="MF_00974"/>
    </source>
</evidence>
<evidence type="ECO:0000256" key="5">
    <source>
        <dbReference type="ARBA" id="ARBA00022705"/>
    </source>
</evidence>
<dbReference type="SMART" id="SM00400">
    <property type="entry name" value="ZnF_CHCC"/>
    <property type="match status" value="1"/>
</dbReference>
<comment type="catalytic activity">
    <reaction evidence="12">
        <text>ssDNA + n NTP = ssDNA/pppN(pN)n-1 hybrid + (n-1) diphosphate.</text>
        <dbReference type="EC" id="2.7.7.101"/>
    </reaction>
</comment>
<keyword evidence="1 12" id="KW-0240">DNA-directed RNA polymerase</keyword>
<dbReference type="Pfam" id="PF13155">
    <property type="entry name" value="Toprim_2"/>
    <property type="match status" value="1"/>
</dbReference>
<dbReference type="Gene3D" id="3.40.1360.10">
    <property type="match status" value="1"/>
</dbReference>
<dbReference type="InterPro" id="IPR013264">
    <property type="entry name" value="DNAG_N"/>
</dbReference>
<dbReference type="GO" id="GO:0006269">
    <property type="term" value="P:DNA replication, synthesis of primer"/>
    <property type="evidence" value="ECO:0007669"/>
    <property type="project" value="UniProtKB-UniRule"/>
</dbReference>
<evidence type="ECO:0000259" key="13">
    <source>
        <dbReference type="PROSITE" id="PS50880"/>
    </source>
</evidence>
<dbReference type="GO" id="GO:1990077">
    <property type="term" value="C:primosome complex"/>
    <property type="evidence" value="ECO:0007669"/>
    <property type="project" value="UniProtKB-KW"/>
</dbReference>
<dbReference type="Pfam" id="PF10410">
    <property type="entry name" value="DnaB_bind"/>
    <property type="match status" value="1"/>
</dbReference>
<dbReference type="EC" id="2.7.7.101" evidence="12"/>
<dbReference type="AlphaFoldDB" id="A0A9D1FZ93"/>
<keyword evidence="2 12" id="KW-0639">Primosome</keyword>
<feature type="zinc finger region" description="CHC2-type" evidence="12">
    <location>
        <begin position="39"/>
        <end position="63"/>
    </location>
</feature>
<keyword evidence="7 12" id="KW-0863">Zinc-finger</keyword>
<dbReference type="Gene3D" id="3.90.980.10">
    <property type="entry name" value="DNA primase, catalytic core, N-terminal domain"/>
    <property type="match status" value="1"/>
</dbReference>
<dbReference type="SMART" id="SM00493">
    <property type="entry name" value="TOPRIM"/>
    <property type="match status" value="1"/>
</dbReference>
<evidence type="ECO:0000256" key="7">
    <source>
        <dbReference type="ARBA" id="ARBA00022771"/>
    </source>
</evidence>
<dbReference type="InterPro" id="IPR036977">
    <property type="entry name" value="DNA_primase_Znf_CHC2"/>
</dbReference>
<evidence type="ECO:0000256" key="4">
    <source>
        <dbReference type="ARBA" id="ARBA00022695"/>
    </source>
</evidence>
<keyword evidence="9" id="KW-0460">Magnesium</keyword>
<dbReference type="GO" id="GO:0000428">
    <property type="term" value="C:DNA-directed RNA polymerase complex"/>
    <property type="evidence" value="ECO:0007669"/>
    <property type="project" value="UniProtKB-KW"/>
</dbReference>
<comment type="cofactor">
    <cofactor evidence="12">
        <name>Zn(2+)</name>
        <dbReference type="ChEBI" id="CHEBI:29105"/>
    </cofactor>
    <text evidence="12">Binds 1 zinc ion per monomer.</text>
</comment>
<protein>
    <recommendedName>
        <fullName evidence="12">DNA primase</fullName>
        <ecNumber evidence="12">2.7.7.101</ecNumber>
    </recommendedName>
</protein>
<dbReference type="PROSITE" id="PS50880">
    <property type="entry name" value="TOPRIM"/>
    <property type="match status" value="1"/>
</dbReference>
<dbReference type="HAMAP" id="MF_00974">
    <property type="entry name" value="DNA_primase_DnaG"/>
    <property type="match status" value="1"/>
</dbReference>
<organism evidence="14 15">
    <name type="scientific">Candidatus Alectryocaccomicrobium excrementavium</name>
    <dbReference type="NCBI Taxonomy" id="2840668"/>
    <lineage>
        <taxon>Bacteria</taxon>
        <taxon>Bacillati</taxon>
        <taxon>Bacillota</taxon>
        <taxon>Clostridia</taxon>
        <taxon>Candidatus Alectryocaccomicrobium</taxon>
    </lineage>
</organism>
<sequence>MAQQFSEFLAELNARVRLEDVVGEYVQLKQKGHRYWGLCPFHSEKSPSFSVDASAQLYYCFGCHKGGNLIHFVMEMERMEFIDAVKLLAERAGLEVPDRARSGESQASAQLREAVFAANRAAAMFFHQRIWSSEGAQARDYLYRRGLNDADIKHFGLGASPSGWEETYQALLKEGFEREILLKAGLAIDKNGKTFDMFRDRVMFPIISAQGRVLGFGGRAMGDAQPKYLNTQETVVFNKRLNLYCMNWLKKERGIARVVLVEGYMDAVSLRRHGVEGVVATLGTALTAEQAGLMARYAPEIWLSYDGDSAGQKATLRALDILEAQNARARVILYPDGMDPDDFIRSRGAQAFRSLAPMDAFEFRLLRAQDGLDLTTQEGRTQYALLACEILKRVKNPVELENYVSIVEKRTGFERDVLYRQIGTAPVQKPPSARPRRIAPAKAPPDYVLAQRRLVALKAANLLPDGAVRAADFDDAVCRALFEGLCAGRSPGELVGEAEDGEARAQALGALEDEALPQDAEEALKTAQQCLGSIRRHRLEEQIAAAQREIAAVGEGERRKELMEQLNGLLAELDRF</sequence>
<feature type="domain" description="Toprim" evidence="13">
    <location>
        <begin position="256"/>
        <end position="337"/>
    </location>
</feature>
<reference evidence="14" key="1">
    <citation type="submission" date="2020-10" db="EMBL/GenBank/DDBJ databases">
        <authorList>
            <person name="Gilroy R."/>
        </authorList>
    </citation>
    <scope>NUCLEOTIDE SEQUENCE</scope>
    <source>
        <strain evidence="14">13766</strain>
    </source>
</reference>
<dbReference type="InterPro" id="IPR030846">
    <property type="entry name" value="DnaG_bac"/>
</dbReference>
<evidence type="ECO:0000256" key="1">
    <source>
        <dbReference type="ARBA" id="ARBA00022478"/>
    </source>
</evidence>
<reference evidence="14" key="2">
    <citation type="journal article" date="2021" name="PeerJ">
        <title>Extensive microbial diversity within the chicken gut microbiome revealed by metagenomics and culture.</title>
        <authorList>
            <person name="Gilroy R."/>
            <person name="Ravi A."/>
            <person name="Getino M."/>
            <person name="Pursley I."/>
            <person name="Horton D.L."/>
            <person name="Alikhan N.F."/>
            <person name="Baker D."/>
            <person name="Gharbi K."/>
            <person name="Hall N."/>
            <person name="Watson M."/>
            <person name="Adriaenssens E.M."/>
            <person name="Foster-Nyarko E."/>
            <person name="Jarju S."/>
            <person name="Secka A."/>
            <person name="Antonio M."/>
            <person name="Oren A."/>
            <person name="Chaudhuri R.R."/>
            <person name="La Ragione R."/>
            <person name="Hildebrand F."/>
            <person name="Pallen M.J."/>
        </authorList>
    </citation>
    <scope>NUCLEOTIDE SEQUENCE</scope>
    <source>
        <strain evidence="14">13766</strain>
    </source>
</reference>
<keyword evidence="8 12" id="KW-0862">Zinc</keyword>
<keyword evidence="10 12" id="KW-0238">DNA-binding</keyword>
<dbReference type="SUPFAM" id="SSF57783">
    <property type="entry name" value="Zinc beta-ribbon"/>
    <property type="match status" value="1"/>
</dbReference>
<dbReference type="GO" id="GO:0005737">
    <property type="term" value="C:cytoplasm"/>
    <property type="evidence" value="ECO:0007669"/>
    <property type="project" value="TreeGrafter"/>
</dbReference>
<dbReference type="GO" id="GO:0003899">
    <property type="term" value="F:DNA-directed RNA polymerase activity"/>
    <property type="evidence" value="ECO:0007669"/>
    <property type="project" value="UniProtKB-UniRule"/>
</dbReference>
<name>A0A9D1FZ93_9FIRM</name>
<comment type="subunit">
    <text evidence="12">Monomer. Interacts with DnaB.</text>
</comment>
<dbReference type="FunFam" id="3.90.580.10:FF:000001">
    <property type="entry name" value="DNA primase"/>
    <property type="match status" value="1"/>
</dbReference>
<keyword evidence="5 12" id="KW-0235">DNA replication</keyword>
<evidence type="ECO:0000256" key="11">
    <source>
        <dbReference type="ARBA" id="ARBA00023163"/>
    </source>
</evidence>
<dbReference type="InterPro" id="IPR006295">
    <property type="entry name" value="DNA_primase_DnaG"/>
</dbReference>
<dbReference type="Proteomes" id="UP000824140">
    <property type="component" value="Unassembled WGS sequence"/>
</dbReference>
<dbReference type="SUPFAM" id="SSF56731">
    <property type="entry name" value="DNA primase core"/>
    <property type="match status" value="1"/>
</dbReference>
<keyword evidence="11 12" id="KW-0804">Transcription</keyword>
<keyword evidence="3 12" id="KW-0808">Transferase</keyword>
<dbReference type="InterPro" id="IPR034151">
    <property type="entry name" value="TOPRIM_DnaG_bac"/>
</dbReference>
<dbReference type="InterPro" id="IPR050219">
    <property type="entry name" value="DnaG_primase"/>
</dbReference>
<dbReference type="InterPro" id="IPR019475">
    <property type="entry name" value="DNA_primase_DnaB-bd"/>
</dbReference>
<dbReference type="Pfam" id="PF08275">
    <property type="entry name" value="DNAG_N"/>
    <property type="match status" value="1"/>
</dbReference>
<gene>
    <name evidence="12" type="primary">dnaG</name>
    <name evidence="14" type="ORF">IAA84_03885</name>
</gene>
<comment type="function">
    <text evidence="12">RNA polymerase that catalyzes the synthesis of short RNA molecules used as primers for DNA polymerase during DNA replication.</text>
</comment>
<evidence type="ECO:0000256" key="8">
    <source>
        <dbReference type="ARBA" id="ARBA00022833"/>
    </source>
</evidence>
<comment type="caution">
    <text evidence="14">The sequence shown here is derived from an EMBL/GenBank/DDBJ whole genome shotgun (WGS) entry which is preliminary data.</text>
</comment>
<evidence type="ECO:0000256" key="6">
    <source>
        <dbReference type="ARBA" id="ARBA00022723"/>
    </source>
</evidence>
<dbReference type="NCBIfam" id="TIGR01391">
    <property type="entry name" value="dnaG"/>
    <property type="match status" value="1"/>
</dbReference>
<proteinExistence type="inferred from homology"/>
<dbReference type="PANTHER" id="PTHR30313">
    <property type="entry name" value="DNA PRIMASE"/>
    <property type="match status" value="1"/>
</dbReference>
<comment type="domain">
    <text evidence="12">Contains an N-terminal zinc-binding domain, a central core domain that contains the primase activity, and a C-terminal DnaB-binding domain.</text>
</comment>
<evidence type="ECO:0000313" key="14">
    <source>
        <dbReference type="EMBL" id="HIS92137.1"/>
    </source>
</evidence>
<keyword evidence="6 12" id="KW-0479">Metal-binding</keyword>
<evidence type="ECO:0000256" key="9">
    <source>
        <dbReference type="ARBA" id="ARBA00022842"/>
    </source>
</evidence>
<dbReference type="CDD" id="cd03364">
    <property type="entry name" value="TOPRIM_DnaG_primases"/>
    <property type="match status" value="1"/>
</dbReference>
<dbReference type="InterPro" id="IPR037068">
    <property type="entry name" value="DNA_primase_core_N_sf"/>
</dbReference>
<evidence type="ECO:0000256" key="10">
    <source>
        <dbReference type="ARBA" id="ARBA00023125"/>
    </source>
</evidence>
<dbReference type="InterPro" id="IPR002694">
    <property type="entry name" value="Znf_CHC2"/>
</dbReference>
<dbReference type="GO" id="GO:0008270">
    <property type="term" value="F:zinc ion binding"/>
    <property type="evidence" value="ECO:0007669"/>
    <property type="project" value="UniProtKB-UniRule"/>
</dbReference>
<accession>A0A9D1FZ93</accession>
<dbReference type="EMBL" id="DVJN01000078">
    <property type="protein sequence ID" value="HIS92137.1"/>
    <property type="molecule type" value="Genomic_DNA"/>
</dbReference>
<dbReference type="InterPro" id="IPR006171">
    <property type="entry name" value="TOPRIM_dom"/>
</dbReference>
<dbReference type="PANTHER" id="PTHR30313:SF2">
    <property type="entry name" value="DNA PRIMASE"/>
    <property type="match status" value="1"/>
</dbReference>
<evidence type="ECO:0000313" key="15">
    <source>
        <dbReference type="Proteomes" id="UP000824140"/>
    </source>
</evidence>
<keyword evidence="4 12" id="KW-0548">Nucleotidyltransferase</keyword>
<dbReference type="GO" id="GO:0003677">
    <property type="term" value="F:DNA binding"/>
    <property type="evidence" value="ECO:0007669"/>
    <property type="project" value="UniProtKB-KW"/>
</dbReference>